<evidence type="ECO:0000313" key="10">
    <source>
        <dbReference type="Proteomes" id="UP000261948"/>
    </source>
</evidence>
<feature type="binding site" evidence="7">
    <location>
        <begin position="138"/>
        <end position="140"/>
    </location>
    <ligand>
        <name>FMN</name>
        <dbReference type="ChEBI" id="CHEBI:58210"/>
    </ligand>
</feature>
<dbReference type="OrthoDB" id="9770452at2"/>
<gene>
    <name evidence="9" type="ORF">DZC30_11845</name>
</gene>
<dbReference type="Proteomes" id="UP000261948">
    <property type="component" value="Unassembled WGS sequence"/>
</dbReference>
<organism evidence="9 10">
    <name type="scientific">Comamonas testosteroni</name>
    <name type="common">Pseudomonas testosteroni</name>
    <dbReference type="NCBI Taxonomy" id="285"/>
    <lineage>
        <taxon>Bacteria</taxon>
        <taxon>Pseudomonadati</taxon>
        <taxon>Pseudomonadota</taxon>
        <taxon>Betaproteobacteria</taxon>
        <taxon>Burkholderiales</taxon>
        <taxon>Comamonadaceae</taxon>
        <taxon>Comamonas</taxon>
    </lineage>
</organism>
<dbReference type="PROSITE" id="PS00557">
    <property type="entry name" value="FMN_HYDROXY_ACID_DH_1"/>
    <property type="match status" value="1"/>
</dbReference>
<keyword evidence="2 7" id="KW-0285">Flavoprotein</keyword>
<feature type="domain" description="FMN hydroxy acid dehydrogenase" evidence="8">
    <location>
        <begin position="59"/>
        <end position="401"/>
    </location>
</feature>
<comment type="cofactor">
    <cofactor evidence="1">
        <name>FMN</name>
        <dbReference type="ChEBI" id="CHEBI:58210"/>
    </cofactor>
</comment>
<feature type="binding site" evidence="7">
    <location>
        <begin position="350"/>
        <end position="351"/>
    </location>
    <ligand>
        <name>FMN</name>
        <dbReference type="ChEBI" id="CHEBI:58210"/>
    </ligand>
</feature>
<dbReference type="PROSITE" id="PS51318">
    <property type="entry name" value="TAT"/>
    <property type="match status" value="1"/>
</dbReference>
<dbReference type="InterPro" id="IPR008259">
    <property type="entry name" value="FMN_hydac_DH_AS"/>
</dbReference>
<feature type="binding site" evidence="7">
    <location>
        <position position="299"/>
    </location>
    <ligand>
        <name>glyoxylate</name>
        <dbReference type="ChEBI" id="CHEBI:36655"/>
    </ligand>
</feature>
<evidence type="ECO:0000256" key="6">
    <source>
        <dbReference type="PIRSR" id="PIRSR000138-1"/>
    </source>
</evidence>
<dbReference type="EMBL" id="QURR01000013">
    <property type="protein sequence ID" value="RGE44785.1"/>
    <property type="molecule type" value="Genomic_DNA"/>
</dbReference>
<dbReference type="Pfam" id="PF01070">
    <property type="entry name" value="FMN_dh"/>
    <property type="match status" value="1"/>
</dbReference>
<sequence>MTSAFERRQFMKTAAAGAVLAGAGLARAQAAKGEAAAPLTVGLNAQAEPRKPFQAPGIERPLHIADLNDLEAEAQKVMDPGAFAFISSGSDSQWTLRENRAAFGRVALKPQYLVGKPAPDLRITLLGQQLSMPIITTPMGAHGLAHQSAELGTARGTGEAGTLMTVSTAANRRIEDIAAATQGPKWFQLYLADDLSKSRDLIKRAEAAGYSAIVLAIDAFAPGSSDATIRMGFSFPPSLPLVNSGSSIFKKSLSWDDVKFVQNNTKLPLVLKGVLTPEMAQKALEHGVSAIQVSNHGGRQLDGVPAAFDALPAVVDVVKGKVPIIMDSGIRRGTDVFKALAMGANAVAIGRPVLYGLSLGGWMGVKSVYERLQTELARDMMIAGVASVAEFSRAYVMPAASTVKG</sequence>
<comment type="similarity">
    <text evidence="5">Belongs to the FMN-dependent alpha-hydroxy acid dehydrogenase family.</text>
</comment>
<feature type="binding site" evidence="7">
    <location>
        <begin position="327"/>
        <end position="331"/>
    </location>
    <ligand>
        <name>FMN</name>
        <dbReference type="ChEBI" id="CHEBI:58210"/>
    </ligand>
</feature>
<evidence type="ECO:0000256" key="4">
    <source>
        <dbReference type="ARBA" id="ARBA00023002"/>
    </source>
</evidence>
<name>A0A373FMR8_COMTE</name>
<dbReference type="SUPFAM" id="SSF51395">
    <property type="entry name" value="FMN-linked oxidoreductases"/>
    <property type="match status" value="1"/>
</dbReference>
<dbReference type="FunFam" id="3.20.20.70:FF:000056">
    <property type="entry name" value="hydroxyacid oxidase 2"/>
    <property type="match status" value="1"/>
</dbReference>
<evidence type="ECO:0000256" key="1">
    <source>
        <dbReference type="ARBA" id="ARBA00001917"/>
    </source>
</evidence>
<dbReference type="PANTHER" id="PTHR10578">
    <property type="entry name" value="S -2-HYDROXY-ACID OXIDASE-RELATED"/>
    <property type="match status" value="1"/>
</dbReference>
<dbReference type="InterPro" id="IPR000262">
    <property type="entry name" value="FMN-dep_DH"/>
</dbReference>
<evidence type="ECO:0000256" key="5">
    <source>
        <dbReference type="ARBA" id="ARBA00024042"/>
    </source>
</evidence>
<feature type="binding site" evidence="7">
    <location>
        <position position="296"/>
    </location>
    <ligand>
        <name>glyoxylate</name>
        <dbReference type="ChEBI" id="CHEBI:36655"/>
    </ligand>
</feature>
<feature type="active site" description="Proton acceptor" evidence="6">
    <location>
        <position position="296"/>
    </location>
</feature>
<feature type="binding site" evidence="7">
    <location>
        <position position="190"/>
    </location>
    <ligand>
        <name>glyoxylate</name>
        <dbReference type="ChEBI" id="CHEBI:36655"/>
    </ligand>
</feature>
<feature type="binding site" evidence="7">
    <location>
        <position position="294"/>
    </location>
    <ligand>
        <name>FMN</name>
        <dbReference type="ChEBI" id="CHEBI:58210"/>
    </ligand>
</feature>
<evidence type="ECO:0000256" key="7">
    <source>
        <dbReference type="PIRSR" id="PIRSR000138-2"/>
    </source>
</evidence>
<dbReference type="GO" id="GO:0016491">
    <property type="term" value="F:oxidoreductase activity"/>
    <property type="evidence" value="ECO:0007669"/>
    <property type="project" value="UniProtKB-KW"/>
</dbReference>
<evidence type="ECO:0000313" key="9">
    <source>
        <dbReference type="EMBL" id="RGE44785.1"/>
    </source>
</evidence>
<comment type="caution">
    <text evidence="9">The sequence shown here is derived from an EMBL/GenBank/DDBJ whole genome shotgun (WGS) entry which is preliminary data.</text>
</comment>
<feature type="binding site" evidence="7">
    <location>
        <position position="272"/>
    </location>
    <ligand>
        <name>FMN</name>
        <dbReference type="ChEBI" id="CHEBI:58210"/>
    </ligand>
</feature>
<reference evidence="9 10" key="1">
    <citation type="submission" date="2018-08" db="EMBL/GenBank/DDBJ databases">
        <title>Comamonas testosteroni strain SWCO2.</title>
        <authorList>
            <person name="Jiang N."/>
            <person name="Zhang X.Z."/>
        </authorList>
    </citation>
    <scope>NUCLEOTIDE SEQUENCE [LARGE SCALE GENOMIC DNA]</scope>
    <source>
        <strain evidence="9 10">SWCO2</strain>
    </source>
</reference>
<dbReference type="PROSITE" id="PS51349">
    <property type="entry name" value="FMN_HYDROXY_ACID_DH_2"/>
    <property type="match status" value="1"/>
</dbReference>
<feature type="binding site" evidence="7">
    <location>
        <position position="188"/>
    </location>
    <ligand>
        <name>FMN</name>
        <dbReference type="ChEBI" id="CHEBI:58210"/>
    </ligand>
</feature>
<proteinExistence type="inferred from homology"/>
<feature type="binding site" evidence="7">
    <location>
        <position position="167"/>
    </location>
    <ligand>
        <name>glyoxylate</name>
        <dbReference type="ChEBI" id="CHEBI:36655"/>
    </ligand>
</feature>
<keyword evidence="4" id="KW-0560">Oxidoreductase</keyword>
<dbReference type="InterPro" id="IPR037396">
    <property type="entry name" value="FMN_HAD"/>
</dbReference>
<evidence type="ECO:0000256" key="2">
    <source>
        <dbReference type="ARBA" id="ARBA00022630"/>
    </source>
</evidence>
<dbReference type="InterPro" id="IPR013785">
    <property type="entry name" value="Aldolase_TIM"/>
</dbReference>
<dbReference type="InterPro" id="IPR006311">
    <property type="entry name" value="TAT_signal"/>
</dbReference>
<evidence type="ECO:0000256" key="3">
    <source>
        <dbReference type="ARBA" id="ARBA00022643"/>
    </source>
</evidence>
<dbReference type="Gene3D" id="3.20.20.70">
    <property type="entry name" value="Aldolase class I"/>
    <property type="match status" value="1"/>
</dbReference>
<dbReference type="InterPro" id="IPR012133">
    <property type="entry name" value="Alpha-hydoxy_acid_DH_FMN"/>
</dbReference>
<dbReference type="AlphaFoldDB" id="A0A373FMR8"/>
<protein>
    <submittedName>
        <fullName evidence="9">Alpha-hydroxy-acid oxidizing protein</fullName>
    </submittedName>
</protein>
<evidence type="ECO:0000259" key="8">
    <source>
        <dbReference type="PROSITE" id="PS51349"/>
    </source>
</evidence>
<dbReference type="GO" id="GO:0010181">
    <property type="term" value="F:FMN binding"/>
    <property type="evidence" value="ECO:0007669"/>
    <property type="project" value="InterPro"/>
</dbReference>
<dbReference type="GO" id="GO:0005737">
    <property type="term" value="C:cytoplasm"/>
    <property type="evidence" value="ECO:0007669"/>
    <property type="project" value="UniProtKB-ARBA"/>
</dbReference>
<dbReference type="PANTHER" id="PTHR10578:SF107">
    <property type="entry name" value="2-HYDROXYACID OXIDASE 1"/>
    <property type="match status" value="1"/>
</dbReference>
<dbReference type="PIRSF" id="PIRSF000138">
    <property type="entry name" value="Al-hdrx_acd_dh"/>
    <property type="match status" value="1"/>
</dbReference>
<keyword evidence="3 7" id="KW-0288">FMN</keyword>
<accession>A0A373FMR8</accession>
<keyword evidence="10" id="KW-1185">Reference proteome</keyword>